<gene>
    <name evidence="2" type="ORF">CLV59_102146</name>
</gene>
<keyword evidence="3" id="KW-1185">Reference proteome</keyword>
<proteinExistence type="predicted"/>
<evidence type="ECO:0000313" key="2">
    <source>
        <dbReference type="EMBL" id="RAJ85443.1"/>
    </source>
</evidence>
<evidence type="ECO:0000256" key="1">
    <source>
        <dbReference type="SAM" id="SignalP"/>
    </source>
</evidence>
<sequence>MKKLGFLIAALAILTATACTSTKVTSSWRANGAPQLQRDQKIMVFAMVPQRDMALRSQMENYTVSELRRKGYNASSALQEFGPQQFGQMGEKQVVGKLRSSGASQVLTIVMLDKARQKQYVPGGVYYPYGPYGFWPYYSWWYGSMYTPGYYTVNTKYQWEGNLYDLQSGQLLYSVQSKSFDPPTTTRMAVLYAQQVVKDMTRQQLLANN</sequence>
<reference evidence="2 3" key="1">
    <citation type="submission" date="2018-06" db="EMBL/GenBank/DDBJ databases">
        <title>Genomic Encyclopedia of Archaeal and Bacterial Type Strains, Phase II (KMG-II): from individual species to whole genera.</title>
        <authorList>
            <person name="Goeker M."/>
        </authorList>
    </citation>
    <scope>NUCLEOTIDE SEQUENCE [LARGE SCALE GENOMIC DNA]</scope>
    <source>
        <strain evidence="2 3">DSM 29821</strain>
    </source>
</reference>
<organism evidence="2 3">
    <name type="scientific">Chitinophaga dinghuensis</name>
    <dbReference type="NCBI Taxonomy" id="1539050"/>
    <lineage>
        <taxon>Bacteria</taxon>
        <taxon>Pseudomonadati</taxon>
        <taxon>Bacteroidota</taxon>
        <taxon>Chitinophagia</taxon>
        <taxon>Chitinophagales</taxon>
        <taxon>Chitinophagaceae</taxon>
        <taxon>Chitinophaga</taxon>
    </lineage>
</organism>
<protein>
    <recommendedName>
        <fullName evidence="4">DUF4136 domain-containing protein</fullName>
    </recommendedName>
</protein>
<dbReference type="OrthoDB" id="6077795at2"/>
<comment type="caution">
    <text evidence="2">The sequence shown here is derived from an EMBL/GenBank/DDBJ whole genome shotgun (WGS) entry which is preliminary data.</text>
</comment>
<name>A0A327W7U0_9BACT</name>
<keyword evidence="1" id="KW-0732">Signal</keyword>
<evidence type="ECO:0008006" key="4">
    <source>
        <dbReference type="Google" id="ProtNLM"/>
    </source>
</evidence>
<feature type="chain" id="PRO_5016356830" description="DUF4136 domain-containing protein" evidence="1">
    <location>
        <begin position="19"/>
        <end position="209"/>
    </location>
</feature>
<dbReference type="Proteomes" id="UP000249819">
    <property type="component" value="Unassembled WGS sequence"/>
</dbReference>
<dbReference type="PROSITE" id="PS51257">
    <property type="entry name" value="PROKAR_LIPOPROTEIN"/>
    <property type="match status" value="1"/>
</dbReference>
<feature type="signal peptide" evidence="1">
    <location>
        <begin position="1"/>
        <end position="18"/>
    </location>
</feature>
<evidence type="ECO:0000313" key="3">
    <source>
        <dbReference type="Proteomes" id="UP000249819"/>
    </source>
</evidence>
<dbReference type="AlphaFoldDB" id="A0A327W7U0"/>
<dbReference type="EMBL" id="QLMA01000002">
    <property type="protein sequence ID" value="RAJ85443.1"/>
    <property type="molecule type" value="Genomic_DNA"/>
</dbReference>
<accession>A0A327W7U0</accession>
<dbReference type="RefSeq" id="WP_111591105.1">
    <property type="nucleotide sequence ID" value="NZ_QLMA01000002.1"/>
</dbReference>